<evidence type="ECO:0000256" key="5">
    <source>
        <dbReference type="ARBA" id="ARBA00023136"/>
    </source>
</evidence>
<dbReference type="PANTHER" id="PTHR43646:SF2">
    <property type="entry name" value="GLYCOSYLTRANSFERASE 2-LIKE DOMAIN-CONTAINING PROTEIN"/>
    <property type="match status" value="1"/>
</dbReference>
<dbReference type="GO" id="GO:0005886">
    <property type="term" value="C:plasma membrane"/>
    <property type="evidence" value="ECO:0007669"/>
    <property type="project" value="UniProtKB-SubCell"/>
</dbReference>
<dbReference type="Gene3D" id="3.90.550.10">
    <property type="entry name" value="Spore Coat Polysaccharide Biosynthesis Protein SpsA, Chain A"/>
    <property type="match status" value="1"/>
</dbReference>
<keyword evidence="3 7" id="KW-0328">Glycosyltransferase</keyword>
<dbReference type="EMBL" id="CP036291">
    <property type="protein sequence ID" value="QDU88708.1"/>
    <property type="molecule type" value="Genomic_DNA"/>
</dbReference>
<dbReference type="PROSITE" id="PS51257">
    <property type="entry name" value="PROKAR_LIPOPROTEIN"/>
    <property type="match status" value="1"/>
</dbReference>
<sequence>MRTVSVVIPALNEADLVAAAVQSAFACGVGEVVVADGGSSDNTPGAADRAGARVIGAPRGRGSQLAAGAAAATGEVLWFLHADCRLDPLAGGQLARVLEDPRCLAGAFRQRIDSQRPIYRWIERGNAWRARRGLPYGDQAVFVRRGLFEAVGGFPTAPLMEDVALARKIAKRTRFTLLSGPVYISARRWERSGPLRRTAFNWALLAAYSAGAPAEQIARWYHPHQADE</sequence>
<evidence type="ECO:0000256" key="4">
    <source>
        <dbReference type="ARBA" id="ARBA00022679"/>
    </source>
</evidence>
<dbReference type="RefSeq" id="WP_145283904.1">
    <property type="nucleotide sequence ID" value="NZ_CP036291.1"/>
</dbReference>
<dbReference type="GO" id="GO:0016757">
    <property type="term" value="F:glycosyltransferase activity"/>
    <property type="evidence" value="ECO:0007669"/>
    <property type="project" value="UniProtKB-KW"/>
</dbReference>
<dbReference type="OrthoDB" id="9806525at2"/>
<evidence type="ECO:0000256" key="3">
    <source>
        <dbReference type="ARBA" id="ARBA00022676"/>
    </source>
</evidence>
<dbReference type="AlphaFoldDB" id="A0A518DB59"/>
<proteinExistence type="predicted"/>
<keyword evidence="4 7" id="KW-0808">Transferase</keyword>
<dbReference type="PANTHER" id="PTHR43646">
    <property type="entry name" value="GLYCOSYLTRANSFERASE"/>
    <property type="match status" value="1"/>
</dbReference>
<evidence type="ECO:0000256" key="1">
    <source>
        <dbReference type="ARBA" id="ARBA00004236"/>
    </source>
</evidence>
<name>A0A518DB59_9BACT</name>
<evidence type="ECO:0000256" key="2">
    <source>
        <dbReference type="ARBA" id="ARBA00022475"/>
    </source>
</evidence>
<dbReference type="InterPro" id="IPR026461">
    <property type="entry name" value="Trfase_2_rSAM/seldom_assoc"/>
</dbReference>
<dbReference type="InterPro" id="IPR029044">
    <property type="entry name" value="Nucleotide-diphossugar_trans"/>
</dbReference>
<keyword evidence="8" id="KW-1185">Reference proteome</keyword>
<dbReference type="Proteomes" id="UP000317429">
    <property type="component" value="Chromosome"/>
</dbReference>
<keyword evidence="5" id="KW-0472">Membrane</keyword>
<dbReference type="InterPro" id="IPR001173">
    <property type="entry name" value="Glyco_trans_2-like"/>
</dbReference>
<keyword evidence="2" id="KW-1003">Cell membrane</keyword>
<evidence type="ECO:0000313" key="8">
    <source>
        <dbReference type="Proteomes" id="UP000317429"/>
    </source>
</evidence>
<protein>
    <submittedName>
        <fullName evidence="7">Glucosyl-3-phosphoglycerate synthase</fullName>
        <ecNumber evidence="7">2.4.1.266</ecNumber>
    </submittedName>
</protein>
<dbReference type="NCBIfam" id="TIGR04283">
    <property type="entry name" value="glyco_like_mftF"/>
    <property type="match status" value="1"/>
</dbReference>
<evidence type="ECO:0000259" key="6">
    <source>
        <dbReference type="Pfam" id="PF00535"/>
    </source>
</evidence>
<reference evidence="7 8" key="1">
    <citation type="submission" date="2019-02" db="EMBL/GenBank/DDBJ databases">
        <title>Deep-cultivation of Planctomycetes and their phenomic and genomic characterization uncovers novel biology.</title>
        <authorList>
            <person name="Wiegand S."/>
            <person name="Jogler M."/>
            <person name="Boedeker C."/>
            <person name="Pinto D."/>
            <person name="Vollmers J."/>
            <person name="Rivas-Marin E."/>
            <person name="Kohn T."/>
            <person name="Peeters S.H."/>
            <person name="Heuer A."/>
            <person name="Rast P."/>
            <person name="Oberbeckmann S."/>
            <person name="Bunk B."/>
            <person name="Jeske O."/>
            <person name="Meyerdierks A."/>
            <person name="Storesund J.E."/>
            <person name="Kallscheuer N."/>
            <person name="Luecker S."/>
            <person name="Lage O.M."/>
            <person name="Pohl T."/>
            <person name="Merkel B.J."/>
            <person name="Hornburger P."/>
            <person name="Mueller R.-W."/>
            <person name="Bruemmer F."/>
            <person name="Labrenz M."/>
            <person name="Spormann A.M."/>
            <person name="Op den Camp H."/>
            <person name="Overmann J."/>
            <person name="Amann R."/>
            <person name="Jetten M.S.M."/>
            <person name="Mascher T."/>
            <person name="Medema M.H."/>
            <person name="Devos D.P."/>
            <person name="Kaster A.-K."/>
            <person name="Ovreas L."/>
            <person name="Rohde M."/>
            <person name="Galperin M.Y."/>
            <person name="Jogler C."/>
        </authorList>
    </citation>
    <scope>NUCLEOTIDE SEQUENCE [LARGE SCALE GENOMIC DNA]</scope>
    <source>
        <strain evidence="7 8">Pla175</strain>
    </source>
</reference>
<comment type="subcellular location">
    <subcellularLocation>
        <location evidence="1">Cell membrane</location>
    </subcellularLocation>
</comment>
<dbReference type="CDD" id="cd02522">
    <property type="entry name" value="GT_2_like_a"/>
    <property type="match status" value="1"/>
</dbReference>
<gene>
    <name evidence="7" type="primary">gpgS_1</name>
    <name evidence="7" type="ORF">Pla175_20890</name>
</gene>
<accession>A0A518DB59</accession>
<feature type="domain" description="Glycosyltransferase 2-like" evidence="6">
    <location>
        <begin position="5"/>
        <end position="128"/>
    </location>
</feature>
<organism evidence="7 8">
    <name type="scientific">Pirellulimonas nuda</name>
    <dbReference type="NCBI Taxonomy" id="2528009"/>
    <lineage>
        <taxon>Bacteria</taxon>
        <taxon>Pseudomonadati</taxon>
        <taxon>Planctomycetota</taxon>
        <taxon>Planctomycetia</taxon>
        <taxon>Pirellulales</taxon>
        <taxon>Lacipirellulaceae</taxon>
        <taxon>Pirellulimonas</taxon>
    </lineage>
</organism>
<dbReference type="SUPFAM" id="SSF53448">
    <property type="entry name" value="Nucleotide-diphospho-sugar transferases"/>
    <property type="match status" value="1"/>
</dbReference>
<evidence type="ECO:0000313" key="7">
    <source>
        <dbReference type="EMBL" id="QDU88708.1"/>
    </source>
</evidence>
<dbReference type="KEGG" id="pnd:Pla175_20890"/>
<dbReference type="Pfam" id="PF00535">
    <property type="entry name" value="Glycos_transf_2"/>
    <property type="match status" value="1"/>
</dbReference>
<dbReference type="EC" id="2.4.1.266" evidence="7"/>